<dbReference type="EMBL" id="CH479180">
    <property type="protein sequence ID" value="EDW28646.1"/>
    <property type="molecule type" value="Genomic_DNA"/>
</dbReference>
<evidence type="ECO:0000313" key="5">
    <source>
        <dbReference type="Proteomes" id="UP000008744"/>
    </source>
</evidence>
<feature type="domain" description="SKP1 component POZ" evidence="3">
    <location>
        <begin position="1"/>
        <end position="64"/>
    </location>
</feature>
<evidence type="ECO:0000313" key="4">
    <source>
        <dbReference type="EMBL" id="EDW28646.1"/>
    </source>
</evidence>
<dbReference type="SMART" id="SM00512">
    <property type="entry name" value="Skp1"/>
    <property type="match status" value="1"/>
</dbReference>
<dbReference type="InterPro" id="IPR016897">
    <property type="entry name" value="SKP1"/>
</dbReference>
<dbReference type="eggNOG" id="KOG1724">
    <property type="taxonomic scope" value="Eukaryota"/>
</dbReference>
<organism evidence="5">
    <name type="scientific">Drosophila persimilis</name>
    <name type="common">Fruit fly</name>
    <dbReference type="NCBI Taxonomy" id="7234"/>
    <lineage>
        <taxon>Eukaryota</taxon>
        <taxon>Metazoa</taxon>
        <taxon>Ecdysozoa</taxon>
        <taxon>Arthropoda</taxon>
        <taxon>Hexapoda</taxon>
        <taxon>Insecta</taxon>
        <taxon>Pterygota</taxon>
        <taxon>Neoptera</taxon>
        <taxon>Endopterygota</taxon>
        <taxon>Diptera</taxon>
        <taxon>Brachycera</taxon>
        <taxon>Muscomorpha</taxon>
        <taxon>Ephydroidea</taxon>
        <taxon>Drosophilidae</taxon>
        <taxon>Drosophila</taxon>
        <taxon>Sophophora</taxon>
    </lineage>
</organism>
<reference evidence="4 5" key="1">
    <citation type="journal article" date="2007" name="Nature">
        <title>Evolution of genes and genomes on the Drosophila phylogeny.</title>
        <authorList>
            <consortium name="Drosophila 12 Genomes Consortium"/>
            <person name="Clark A.G."/>
            <person name="Eisen M.B."/>
            <person name="Smith D.R."/>
            <person name="Bergman C.M."/>
            <person name="Oliver B."/>
            <person name="Markow T.A."/>
            <person name="Kaufman T.C."/>
            <person name="Kellis M."/>
            <person name="Gelbart W."/>
            <person name="Iyer V.N."/>
            <person name="Pollard D.A."/>
            <person name="Sackton T.B."/>
            <person name="Larracuente A.M."/>
            <person name="Singh N.D."/>
            <person name="Abad J.P."/>
            <person name="Abt D.N."/>
            <person name="Adryan B."/>
            <person name="Aguade M."/>
            <person name="Akashi H."/>
            <person name="Anderson W.W."/>
            <person name="Aquadro C.F."/>
            <person name="Ardell D.H."/>
            <person name="Arguello R."/>
            <person name="Artieri C.G."/>
            <person name="Barbash D.A."/>
            <person name="Barker D."/>
            <person name="Barsanti P."/>
            <person name="Batterham P."/>
            <person name="Batzoglou S."/>
            <person name="Begun D."/>
            <person name="Bhutkar A."/>
            <person name="Blanco E."/>
            <person name="Bosak S.A."/>
            <person name="Bradley R.K."/>
            <person name="Brand A.D."/>
            <person name="Brent M.R."/>
            <person name="Brooks A.N."/>
            <person name="Brown R.H."/>
            <person name="Butlin R.K."/>
            <person name="Caggese C."/>
            <person name="Calvi B.R."/>
            <person name="Bernardo de Carvalho A."/>
            <person name="Caspi A."/>
            <person name="Castrezana S."/>
            <person name="Celniker S.E."/>
            <person name="Chang J.L."/>
            <person name="Chapple C."/>
            <person name="Chatterji S."/>
            <person name="Chinwalla A."/>
            <person name="Civetta A."/>
            <person name="Clifton S.W."/>
            <person name="Comeron J.M."/>
            <person name="Costello J.C."/>
            <person name="Coyne J.A."/>
            <person name="Daub J."/>
            <person name="David R.G."/>
            <person name="Delcher A.L."/>
            <person name="Delehaunty K."/>
            <person name="Do C.B."/>
            <person name="Ebling H."/>
            <person name="Edwards K."/>
            <person name="Eickbush T."/>
            <person name="Evans J.D."/>
            <person name="Filipski A."/>
            <person name="Findeiss S."/>
            <person name="Freyhult E."/>
            <person name="Fulton L."/>
            <person name="Fulton R."/>
            <person name="Garcia A.C."/>
            <person name="Gardiner A."/>
            <person name="Garfield D.A."/>
            <person name="Garvin B.E."/>
            <person name="Gibson G."/>
            <person name="Gilbert D."/>
            <person name="Gnerre S."/>
            <person name="Godfrey J."/>
            <person name="Good R."/>
            <person name="Gotea V."/>
            <person name="Gravely B."/>
            <person name="Greenberg A.J."/>
            <person name="Griffiths-Jones S."/>
            <person name="Gross S."/>
            <person name="Guigo R."/>
            <person name="Gustafson E.A."/>
            <person name="Haerty W."/>
            <person name="Hahn M.W."/>
            <person name="Halligan D.L."/>
            <person name="Halpern A.L."/>
            <person name="Halter G.M."/>
            <person name="Han M.V."/>
            <person name="Heger A."/>
            <person name="Hillier L."/>
            <person name="Hinrichs A.S."/>
            <person name="Holmes I."/>
            <person name="Hoskins R.A."/>
            <person name="Hubisz M.J."/>
            <person name="Hultmark D."/>
            <person name="Huntley M.A."/>
            <person name="Jaffe D.B."/>
            <person name="Jagadeeshan S."/>
            <person name="Jeck W.R."/>
            <person name="Johnson J."/>
            <person name="Jones C.D."/>
            <person name="Jordan W.C."/>
            <person name="Karpen G.H."/>
            <person name="Kataoka E."/>
            <person name="Keightley P.D."/>
            <person name="Kheradpour P."/>
            <person name="Kirkness E.F."/>
            <person name="Koerich L.B."/>
            <person name="Kristiansen K."/>
            <person name="Kudrna D."/>
            <person name="Kulathinal R.J."/>
            <person name="Kumar S."/>
            <person name="Kwok R."/>
            <person name="Lander E."/>
            <person name="Langley C.H."/>
            <person name="Lapoint R."/>
            <person name="Lazzaro B.P."/>
            <person name="Lee S.J."/>
            <person name="Levesque L."/>
            <person name="Li R."/>
            <person name="Lin C.F."/>
            <person name="Lin M.F."/>
            <person name="Lindblad-Toh K."/>
            <person name="Llopart A."/>
            <person name="Long M."/>
            <person name="Low L."/>
            <person name="Lozovsky E."/>
            <person name="Lu J."/>
            <person name="Luo M."/>
            <person name="Machado C.A."/>
            <person name="Makalowski W."/>
            <person name="Marzo M."/>
            <person name="Matsuda M."/>
            <person name="Matzkin L."/>
            <person name="McAllister B."/>
            <person name="McBride C.S."/>
            <person name="McKernan B."/>
            <person name="McKernan K."/>
            <person name="Mendez-Lago M."/>
            <person name="Minx P."/>
            <person name="Mollenhauer M.U."/>
            <person name="Montooth K."/>
            <person name="Mount S.M."/>
            <person name="Mu X."/>
            <person name="Myers E."/>
            <person name="Negre B."/>
            <person name="Newfeld S."/>
            <person name="Nielsen R."/>
            <person name="Noor M.A."/>
            <person name="O'Grady P."/>
            <person name="Pachter L."/>
            <person name="Papaceit M."/>
            <person name="Parisi M.J."/>
            <person name="Parisi M."/>
            <person name="Parts L."/>
            <person name="Pedersen J.S."/>
            <person name="Pesole G."/>
            <person name="Phillippy A.M."/>
            <person name="Ponting C.P."/>
            <person name="Pop M."/>
            <person name="Porcelli D."/>
            <person name="Powell J.R."/>
            <person name="Prohaska S."/>
            <person name="Pruitt K."/>
            <person name="Puig M."/>
            <person name="Quesneville H."/>
            <person name="Ram K.R."/>
            <person name="Rand D."/>
            <person name="Rasmussen M.D."/>
            <person name="Reed L.K."/>
            <person name="Reenan R."/>
            <person name="Reily A."/>
            <person name="Remington K.A."/>
            <person name="Rieger T.T."/>
            <person name="Ritchie M.G."/>
            <person name="Robin C."/>
            <person name="Rogers Y.H."/>
            <person name="Rohde C."/>
            <person name="Rozas J."/>
            <person name="Rubenfield M.J."/>
            <person name="Ruiz A."/>
            <person name="Russo S."/>
            <person name="Salzberg S.L."/>
            <person name="Sanchez-Gracia A."/>
            <person name="Saranga D.J."/>
            <person name="Sato H."/>
            <person name="Schaeffer S.W."/>
            <person name="Schatz M.C."/>
            <person name="Schlenke T."/>
            <person name="Schwartz R."/>
            <person name="Segarra C."/>
            <person name="Singh R.S."/>
            <person name="Sirot L."/>
            <person name="Sirota M."/>
            <person name="Sisneros N.B."/>
            <person name="Smith C.D."/>
            <person name="Smith T.F."/>
            <person name="Spieth J."/>
            <person name="Stage D.E."/>
            <person name="Stark A."/>
            <person name="Stephan W."/>
            <person name="Strausberg R.L."/>
            <person name="Strempel S."/>
            <person name="Sturgill D."/>
            <person name="Sutton G."/>
            <person name="Sutton G.G."/>
            <person name="Tao W."/>
            <person name="Teichmann S."/>
            <person name="Tobari Y.N."/>
            <person name="Tomimura Y."/>
            <person name="Tsolas J.M."/>
            <person name="Valente V.L."/>
            <person name="Venter E."/>
            <person name="Venter J.C."/>
            <person name="Vicario S."/>
            <person name="Vieira F.G."/>
            <person name="Vilella A.J."/>
            <person name="Villasante A."/>
            <person name="Walenz B."/>
            <person name="Wang J."/>
            <person name="Wasserman M."/>
            <person name="Watts T."/>
            <person name="Wilson D."/>
            <person name="Wilson R.K."/>
            <person name="Wing R.A."/>
            <person name="Wolfner M.F."/>
            <person name="Wong A."/>
            <person name="Wong G.K."/>
            <person name="Wu C.I."/>
            <person name="Wu G."/>
            <person name="Yamamoto D."/>
            <person name="Yang H.P."/>
            <person name="Yang S.P."/>
            <person name="Yorke J.A."/>
            <person name="Yoshida K."/>
            <person name="Zdobnov E."/>
            <person name="Zhang P."/>
            <person name="Zhang Y."/>
            <person name="Zimin A.V."/>
            <person name="Baldwin J."/>
            <person name="Abdouelleil A."/>
            <person name="Abdulkadir J."/>
            <person name="Abebe A."/>
            <person name="Abera B."/>
            <person name="Abreu J."/>
            <person name="Acer S.C."/>
            <person name="Aftuck L."/>
            <person name="Alexander A."/>
            <person name="An P."/>
            <person name="Anderson E."/>
            <person name="Anderson S."/>
            <person name="Arachi H."/>
            <person name="Azer M."/>
            <person name="Bachantsang P."/>
            <person name="Barry A."/>
            <person name="Bayul T."/>
            <person name="Berlin A."/>
            <person name="Bessette D."/>
            <person name="Bloom T."/>
            <person name="Blye J."/>
            <person name="Boguslavskiy L."/>
            <person name="Bonnet C."/>
            <person name="Boukhgalter B."/>
            <person name="Bourzgui I."/>
            <person name="Brown A."/>
            <person name="Cahill P."/>
            <person name="Channer S."/>
            <person name="Cheshatsang Y."/>
            <person name="Chuda L."/>
            <person name="Citroen M."/>
            <person name="Collymore A."/>
            <person name="Cooke P."/>
            <person name="Costello M."/>
            <person name="D'Aco K."/>
            <person name="Daza R."/>
            <person name="De Haan G."/>
            <person name="DeGray S."/>
            <person name="DeMaso C."/>
            <person name="Dhargay N."/>
            <person name="Dooley K."/>
            <person name="Dooley E."/>
            <person name="Doricent M."/>
            <person name="Dorje P."/>
            <person name="Dorjee K."/>
            <person name="Dupes A."/>
            <person name="Elong R."/>
            <person name="Falk J."/>
            <person name="Farina A."/>
            <person name="Faro S."/>
            <person name="Ferguson D."/>
            <person name="Fisher S."/>
            <person name="Foley C.D."/>
            <person name="Franke A."/>
            <person name="Friedrich D."/>
            <person name="Gadbois L."/>
            <person name="Gearin G."/>
            <person name="Gearin C.R."/>
            <person name="Giannoukos G."/>
            <person name="Goode T."/>
            <person name="Graham J."/>
            <person name="Grandbois E."/>
            <person name="Grewal S."/>
            <person name="Gyaltsen K."/>
            <person name="Hafez N."/>
            <person name="Hagos B."/>
            <person name="Hall J."/>
            <person name="Henson C."/>
            <person name="Hollinger A."/>
            <person name="Honan T."/>
            <person name="Huard M.D."/>
            <person name="Hughes L."/>
            <person name="Hurhula B."/>
            <person name="Husby M.E."/>
            <person name="Kamat A."/>
            <person name="Kanga B."/>
            <person name="Kashin S."/>
            <person name="Khazanovich D."/>
            <person name="Kisner P."/>
            <person name="Lance K."/>
            <person name="Lara M."/>
            <person name="Lee W."/>
            <person name="Lennon N."/>
            <person name="Letendre F."/>
            <person name="LeVine R."/>
            <person name="Lipovsky A."/>
            <person name="Liu X."/>
            <person name="Liu J."/>
            <person name="Liu S."/>
            <person name="Lokyitsang T."/>
            <person name="Lokyitsang Y."/>
            <person name="Lubonja R."/>
            <person name="Lui A."/>
            <person name="MacDonald P."/>
            <person name="Magnisalis V."/>
            <person name="Maru K."/>
            <person name="Matthews C."/>
            <person name="McCusker W."/>
            <person name="McDonough S."/>
            <person name="Mehta T."/>
            <person name="Meldrim J."/>
            <person name="Meneus L."/>
            <person name="Mihai O."/>
            <person name="Mihalev A."/>
            <person name="Mihova T."/>
            <person name="Mittelman R."/>
            <person name="Mlenga V."/>
            <person name="Montmayeur A."/>
            <person name="Mulrain L."/>
            <person name="Navidi A."/>
            <person name="Naylor J."/>
            <person name="Negash T."/>
            <person name="Nguyen T."/>
            <person name="Nguyen N."/>
            <person name="Nicol R."/>
            <person name="Norbu C."/>
            <person name="Norbu N."/>
            <person name="Novod N."/>
            <person name="O'Neill B."/>
            <person name="Osman S."/>
            <person name="Markiewicz E."/>
            <person name="Oyono O.L."/>
            <person name="Patti C."/>
            <person name="Phunkhang P."/>
            <person name="Pierre F."/>
            <person name="Priest M."/>
            <person name="Raghuraman S."/>
            <person name="Rege F."/>
            <person name="Reyes R."/>
            <person name="Rise C."/>
            <person name="Rogov P."/>
            <person name="Ross K."/>
            <person name="Ryan E."/>
            <person name="Settipalli S."/>
            <person name="Shea T."/>
            <person name="Sherpa N."/>
            <person name="Shi L."/>
            <person name="Shih D."/>
            <person name="Sparrow T."/>
            <person name="Spaulding J."/>
            <person name="Stalker J."/>
            <person name="Stange-Thomann N."/>
            <person name="Stavropoulos S."/>
            <person name="Stone C."/>
            <person name="Strader C."/>
            <person name="Tesfaye S."/>
            <person name="Thomson T."/>
            <person name="Thoulutsang Y."/>
            <person name="Thoulutsang D."/>
            <person name="Topham K."/>
            <person name="Topping I."/>
            <person name="Tsamla T."/>
            <person name="Vassiliev H."/>
            <person name="Vo A."/>
            <person name="Wangchuk T."/>
            <person name="Wangdi T."/>
            <person name="Weiand M."/>
            <person name="Wilkinson J."/>
            <person name="Wilson A."/>
            <person name="Yadav S."/>
            <person name="Young G."/>
            <person name="Yu Q."/>
            <person name="Zembek L."/>
            <person name="Zhong D."/>
            <person name="Zimmer A."/>
            <person name="Zwirko Z."/>
            <person name="Jaffe D.B."/>
            <person name="Alvarez P."/>
            <person name="Brockman W."/>
            <person name="Butler J."/>
            <person name="Chin C."/>
            <person name="Gnerre S."/>
            <person name="Grabherr M."/>
            <person name="Kleber M."/>
            <person name="Mauceli E."/>
            <person name="MacCallum I."/>
        </authorList>
    </citation>
    <scope>NUCLEOTIDE SEQUENCE [LARGE SCALE GENOMIC DNA]</scope>
    <source>
        <strain evidence="5">MSH-3 / Tucson 14011-0111.49</strain>
    </source>
</reference>
<keyword evidence="2" id="KW-0833">Ubl conjugation pathway</keyword>
<dbReference type="InterPro" id="IPR036296">
    <property type="entry name" value="SKP1-like_dim_sf"/>
</dbReference>
<dbReference type="AlphaFoldDB" id="B4G8G6"/>
<dbReference type="PANTHER" id="PTHR11165">
    <property type="entry name" value="SKP1"/>
    <property type="match status" value="1"/>
</dbReference>
<dbReference type="InterPro" id="IPR011333">
    <property type="entry name" value="SKP1/BTB/POZ_sf"/>
</dbReference>
<evidence type="ECO:0000256" key="1">
    <source>
        <dbReference type="ARBA" id="ARBA00009993"/>
    </source>
</evidence>
<proteinExistence type="inferred from homology"/>
<gene>
    <name evidence="4" type="primary">Dper\GL19294</name>
    <name evidence="4" type="ORF">Dper_GL19294</name>
</gene>
<dbReference type="STRING" id="7234.B4G8G6"/>
<dbReference type="PhylomeDB" id="B4G8G6"/>
<dbReference type="Pfam" id="PF03931">
    <property type="entry name" value="Skp1_POZ"/>
    <property type="match status" value="1"/>
</dbReference>
<dbReference type="Proteomes" id="UP000008744">
    <property type="component" value="Unassembled WGS sequence"/>
</dbReference>
<comment type="similarity">
    <text evidence="1">Belongs to the SKP1 family.</text>
</comment>
<dbReference type="OMA" id="KILLWAE"/>
<dbReference type="OrthoDB" id="2342932at2759"/>
<dbReference type="InterPro" id="IPR001232">
    <property type="entry name" value="SKP1-like"/>
</dbReference>
<dbReference type="GO" id="GO:0006511">
    <property type="term" value="P:ubiquitin-dependent protein catabolic process"/>
    <property type="evidence" value="ECO:0007669"/>
    <property type="project" value="InterPro"/>
</dbReference>
<protein>
    <submittedName>
        <fullName evidence="4">GL19294</fullName>
    </submittedName>
</protein>
<sequence length="184" mass="21669">MISFETKDGKIIHAELELMNRSNVIRAMCRACPEESTEDAVIPLHGIRSEVLLKILIWAEFHKDDKEPQWVNKPNPVPALEIEVQTGDWDKEFLREDLNNICELLEGANYLEINWLMKLCIQKIFFNRGRLTSYQWNTYLKNVQALVEFAVVVVPPNFESLNRDLDWYRHQMLEFCQINKNLSC</sequence>
<name>B4G8G6_DROPE</name>
<dbReference type="SUPFAM" id="SSF54695">
    <property type="entry name" value="POZ domain"/>
    <property type="match status" value="1"/>
</dbReference>
<dbReference type="Gene3D" id="3.30.710.10">
    <property type="entry name" value="Potassium Channel Kv1.1, Chain A"/>
    <property type="match status" value="1"/>
</dbReference>
<dbReference type="InterPro" id="IPR016073">
    <property type="entry name" value="Skp1_comp_POZ"/>
</dbReference>
<accession>B4G8G6</accession>
<keyword evidence="5" id="KW-1185">Reference proteome</keyword>
<dbReference type="SUPFAM" id="SSF81382">
    <property type="entry name" value="Skp1 dimerisation domain-like"/>
    <property type="match status" value="1"/>
</dbReference>
<evidence type="ECO:0000259" key="3">
    <source>
        <dbReference type="Pfam" id="PF03931"/>
    </source>
</evidence>
<evidence type="ECO:0000256" key="2">
    <source>
        <dbReference type="ARBA" id="ARBA00022786"/>
    </source>
</evidence>
<dbReference type="HOGENOM" id="CLU_059252_8_0_1"/>